<evidence type="ECO:0000256" key="1">
    <source>
        <dbReference type="ARBA" id="ARBA00006754"/>
    </source>
</evidence>
<reference evidence="5 6" key="1">
    <citation type="journal article" date="2016" name="Genome Announc.">
        <title>Complete Genome and Plasmid Sequences for Rhodococcus fascians D188 and Draft Sequences for Rhodococcus Isolates PBTS 1 and PBTS 2.</title>
        <authorList>
            <person name="Stamler R.A."/>
            <person name="Vereecke D."/>
            <person name="Zhang Y."/>
            <person name="Schilkey F."/>
            <person name="Devitt N."/>
            <person name="Randall J.J."/>
        </authorList>
    </citation>
    <scope>NUCLEOTIDE SEQUENCE [LARGE SCALE GENOMIC DNA]</scope>
    <source>
        <strain evidence="5 6">PBTS2</strain>
    </source>
</reference>
<evidence type="ECO:0000313" key="6">
    <source>
        <dbReference type="Proteomes" id="UP000076038"/>
    </source>
</evidence>
<evidence type="ECO:0000259" key="3">
    <source>
        <dbReference type="Pfam" id="PF13556"/>
    </source>
</evidence>
<evidence type="ECO:0000259" key="2">
    <source>
        <dbReference type="Pfam" id="PF07905"/>
    </source>
</evidence>
<accession>A0A143QS77</accession>
<dbReference type="InterPro" id="IPR041522">
    <property type="entry name" value="CdaR_GGDEF"/>
</dbReference>
<dbReference type="InterPro" id="IPR012914">
    <property type="entry name" value="PucR_dom"/>
</dbReference>
<dbReference type="Pfam" id="PF13556">
    <property type="entry name" value="HTH_30"/>
    <property type="match status" value="1"/>
</dbReference>
<dbReference type="PATRIC" id="fig|1653479.3.peg.4823"/>
<proteinExistence type="inferred from homology"/>
<comment type="similarity">
    <text evidence="1">Belongs to the CdaR family.</text>
</comment>
<dbReference type="InterPro" id="IPR025736">
    <property type="entry name" value="PucR_C-HTH_dom"/>
</dbReference>
<organism evidence="5 6">
    <name type="scientific">Rhodococcoides fascians</name>
    <name type="common">Rhodococcus fascians</name>
    <dbReference type="NCBI Taxonomy" id="1828"/>
    <lineage>
        <taxon>Bacteria</taxon>
        <taxon>Bacillati</taxon>
        <taxon>Actinomycetota</taxon>
        <taxon>Actinomycetes</taxon>
        <taxon>Mycobacteriales</taxon>
        <taxon>Nocardiaceae</taxon>
        <taxon>Rhodococcoides</taxon>
    </lineage>
</organism>
<reference evidence="6" key="2">
    <citation type="submission" date="2016-04" db="EMBL/GenBank/DDBJ databases">
        <title>Complete Genome and Plasmid Sequences for Rhodococcus fascians D188 and Draft Sequences for Rhodococcus spp. Isolates PBTS 1 and PBTS 2.</title>
        <authorList>
            <person name="Stamer R."/>
            <person name="Vereecke D."/>
            <person name="Zhang Y."/>
            <person name="Schilkey F."/>
            <person name="Devitt N."/>
            <person name="Randall J."/>
        </authorList>
    </citation>
    <scope>NUCLEOTIDE SEQUENCE [LARGE SCALE GENOMIC DNA]</scope>
    <source>
        <strain evidence="6">PBTS2</strain>
    </source>
</reference>
<dbReference type="PANTHER" id="PTHR33744:SF7">
    <property type="entry name" value="PUCR FAMILY TRANSCRIPTIONAL REGULATOR"/>
    <property type="match status" value="1"/>
</dbReference>
<evidence type="ECO:0000313" key="5">
    <source>
        <dbReference type="EMBL" id="AMY26033.1"/>
    </source>
</evidence>
<feature type="domain" description="Purine catabolism PurC-like" evidence="2">
    <location>
        <begin position="22"/>
        <end position="124"/>
    </location>
</feature>
<dbReference type="AlphaFoldDB" id="A0A143QS77"/>
<dbReference type="Gene3D" id="1.10.10.2840">
    <property type="entry name" value="PucR C-terminal helix-turn-helix domain"/>
    <property type="match status" value="1"/>
</dbReference>
<keyword evidence="6" id="KW-1185">Reference proteome</keyword>
<evidence type="ECO:0000259" key="4">
    <source>
        <dbReference type="Pfam" id="PF17853"/>
    </source>
</evidence>
<sequence>MLTLHDERRSPTTEVPHTVETVLGSNLLAHATLLAGRAGLGRPVRRINHVDDPAGIRFWIRPGDLLSTTSEALTHLTEPTAALLSRAHSLGVAGILVRVDDDIAVPDSVGVSAETLGLPLVQVCGELDPGHDLTAGLRDNAKTQARAMFRSERLRRALTDITLAGGGVAQLAFATSVECDVAVSITTVDGRELASAGSDDELSALRTSTALDPTGRLRTDSVDGGLGLRSQQGNSIAVCAITANGIDHGRIVLFSSRRPLTESDLHTADAAAGVLAMVVTRDLALSAVEEKHRSNFLRDLLLGRGGEHAHAVAHARRFGWDLGRPVVIVAIEPIPHLDDEPAPGRRPLVDRQMSAFAGALAQRDPQAAIAALGTETVIIMGERPTTVADVHEIVERVRGDGGGGRQPFTVGISRPCTTVADIPSRYGQARTALKVGRQVSGDWAVTTFDELGVFRLLSLVDNVDELESFTRETLHDLAGHDDEARDMRRTLETLLATNINIAETARALHFHYNTLRYRITKLEKILGPFTDRADLRLDLSLALKIMAMRGTDHHM</sequence>
<dbReference type="InterPro" id="IPR042070">
    <property type="entry name" value="PucR_C-HTH_sf"/>
</dbReference>
<feature type="domain" description="PucR C-terminal helix-turn-helix" evidence="3">
    <location>
        <begin position="488"/>
        <end position="545"/>
    </location>
</feature>
<dbReference type="EMBL" id="CP015220">
    <property type="protein sequence ID" value="AMY26033.1"/>
    <property type="molecule type" value="Genomic_DNA"/>
</dbReference>
<dbReference type="Pfam" id="PF07905">
    <property type="entry name" value="PucR"/>
    <property type="match status" value="1"/>
</dbReference>
<dbReference type="OrthoDB" id="3246591at2"/>
<dbReference type="KEGG" id="rhs:A3Q41_04769"/>
<dbReference type="Pfam" id="PF17853">
    <property type="entry name" value="GGDEF_2"/>
    <property type="match status" value="1"/>
</dbReference>
<gene>
    <name evidence="5" type="primary">pucR_5</name>
    <name evidence="5" type="ORF">A3Q41_04769</name>
</gene>
<protein>
    <submittedName>
        <fullName evidence="5">Purine catabolism regulatory protein</fullName>
    </submittedName>
</protein>
<dbReference type="PANTHER" id="PTHR33744">
    <property type="entry name" value="CARBOHYDRATE DIACID REGULATOR"/>
    <property type="match status" value="1"/>
</dbReference>
<feature type="domain" description="CdaR GGDEF-like" evidence="4">
    <location>
        <begin position="307"/>
        <end position="435"/>
    </location>
</feature>
<name>A0A143QS77_RHOFA</name>
<dbReference type="InterPro" id="IPR051448">
    <property type="entry name" value="CdaR-like_regulators"/>
</dbReference>
<dbReference type="Proteomes" id="UP000076038">
    <property type="component" value="Chromosome"/>
</dbReference>